<feature type="binding site" evidence="12">
    <location>
        <position position="53"/>
    </location>
    <ligand>
        <name>[4Fe-4S] cluster</name>
        <dbReference type="ChEBI" id="CHEBI:49883"/>
    </ligand>
</feature>
<evidence type="ECO:0000256" key="12">
    <source>
        <dbReference type="HAMAP-Rule" id="MF_01479"/>
    </source>
</evidence>
<dbReference type="GO" id="GO:0045892">
    <property type="term" value="P:negative regulation of DNA-templated transcription"/>
    <property type="evidence" value="ECO:0007669"/>
    <property type="project" value="TreeGrafter"/>
</dbReference>
<dbReference type="GO" id="GO:0005737">
    <property type="term" value="C:cytoplasm"/>
    <property type="evidence" value="ECO:0007669"/>
    <property type="project" value="UniProtKB-SubCell"/>
</dbReference>
<evidence type="ECO:0000256" key="2">
    <source>
        <dbReference type="ARBA" id="ARBA00006597"/>
    </source>
</evidence>
<evidence type="ECO:0000256" key="5">
    <source>
        <dbReference type="ARBA" id="ARBA00022723"/>
    </source>
</evidence>
<organism evidence="14 15">
    <name type="scientific">Kineococcus radiotolerans (strain ATCC BAA-149 / DSM 14245 / SRS30216)</name>
    <dbReference type="NCBI Taxonomy" id="266940"/>
    <lineage>
        <taxon>Bacteria</taxon>
        <taxon>Bacillati</taxon>
        <taxon>Actinomycetota</taxon>
        <taxon>Actinomycetes</taxon>
        <taxon>Kineosporiales</taxon>
        <taxon>Kineosporiaceae</taxon>
        <taxon>Kineococcus</taxon>
    </lineage>
</organism>
<evidence type="ECO:0000256" key="7">
    <source>
        <dbReference type="ARBA" id="ARBA00023014"/>
    </source>
</evidence>
<evidence type="ECO:0000313" key="15">
    <source>
        <dbReference type="Proteomes" id="UP000001116"/>
    </source>
</evidence>
<keyword evidence="9 12" id="KW-0238">DNA-binding</keyword>
<dbReference type="Pfam" id="PF02467">
    <property type="entry name" value="Whib"/>
    <property type="match status" value="1"/>
</dbReference>
<comment type="PTM">
    <text evidence="12">The Fe-S cluster can be nitrosylated by nitric oxide (NO).</text>
</comment>
<feature type="binding site" evidence="12">
    <location>
        <position position="23"/>
    </location>
    <ligand>
        <name>[4Fe-4S] cluster</name>
        <dbReference type="ChEBI" id="CHEBI:49883"/>
    </ligand>
</feature>
<dbReference type="eggNOG" id="ENOG5034C7S">
    <property type="taxonomic scope" value="Bacteria"/>
</dbReference>
<keyword evidence="3 12" id="KW-0004">4Fe-4S</keyword>
<dbReference type="PROSITE" id="PS51674">
    <property type="entry name" value="4FE4S_WBL"/>
    <property type="match status" value="1"/>
</dbReference>
<keyword evidence="10 12" id="KW-1015">Disulfide bond</keyword>
<proteinExistence type="inferred from homology"/>
<evidence type="ECO:0000256" key="11">
    <source>
        <dbReference type="ARBA" id="ARBA00023163"/>
    </source>
</evidence>
<keyword evidence="11 12" id="KW-0804">Transcription</keyword>
<comment type="subcellular location">
    <subcellularLocation>
        <location evidence="1 12">Cytoplasm</location>
    </subcellularLocation>
</comment>
<evidence type="ECO:0000256" key="8">
    <source>
        <dbReference type="ARBA" id="ARBA00023015"/>
    </source>
</evidence>
<dbReference type="HAMAP" id="MF_01479">
    <property type="entry name" value="WhiB"/>
    <property type="match status" value="1"/>
</dbReference>
<dbReference type="InterPro" id="IPR003482">
    <property type="entry name" value="Whib"/>
</dbReference>
<dbReference type="Proteomes" id="UP000001116">
    <property type="component" value="Chromosome"/>
</dbReference>
<evidence type="ECO:0000313" key="14">
    <source>
        <dbReference type="EMBL" id="ABS03809.1"/>
    </source>
</evidence>
<feature type="binding site" evidence="12">
    <location>
        <position position="62"/>
    </location>
    <ligand>
        <name>[4Fe-4S] cluster</name>
        <dbReference type="ChEBI" id="CHEBI:49883"/>
    </ligand>
</feature>
<dbReference type="PANTHER" id="PTHR38839">
    <property type="entry name" value="TRANSCRIPTIONAL REGULATOR WHID-RELATED"/>
    <property type="match status" value="1"/>
</dbReference>
<dbReference type="STRING" id="266940.Krad_2328"/>
<dbReference type="GO" id="GO:0047134">
    <property type="term" value="F:protein-disulfide reductase [NAD(P)H] activity"/>
    <property type="evidence" value="ECO:0007669"/>
    <property type="project" value="TreeGrafter"/>
</dbReference>
<dbReference type="OrthoDB" id="8104048at2"/>
<feature type="binding site" evidence="12">
    <location>
        <position position="56"/>
    </location>
    <ligand>
        <name>[4Fe-4S] cluster</name>
        <dbReference type="ChEBI" id="CHEBI:49883"/>
    </ligand>
</feature>
<dbReference type="HOGENOM" id="CLU_106245_6_0_11"/>
<dbReference type="GO" id="GO:0046872">
    <property type="term" value="F:metal ion binding"/>
    <property type="evidence" value="ECO:0007669"/>
    <property type="project" value="UniProtKB-KW"/>
</dbReference>
<gene>
    <name evidence="12" type="primary">whiB</name>
    <name evidence="14" type="ordered locus">Krad_2328</name>
</gene>
<sequence>MRSTAPMMSPTFAAWGWQLQGACREADPELLFHHDTERGTGRRHREAAALGVCAECQVLRRCRQYALAQGESNGVWGGLTEEQRRHLWAGEPQSASST</sequence>
<accession>A6WAH0</accession>
<dbReference type="GO" id="GO:0035731">
    <property type="term" value="F:dinitrosyl-iron complex binding"/>
    <property type="evidence" value="ECO:0007669"/>
    <property type="project" value="UniProtKB-UniRule"/>
</dbReference>
<evidence type="ECO:0000256" key="1">
    <source>
        <dbReference type="ARBA" id="ARBA00004496"/>
    </source>
</evidence>
<comment type="function">
    <text evidence="12">Acts as a transcriptional regulator. Probably redox-responsive. The apo- but not holo-form probably binds DNA.</text>
</comment>
<dbReference type="AlphaFoldDB" id="A6WAH0"/>
<evidence type="ECO:0000256" key="9">
    <source>
        <dbReference type="ARBA" id="ARBA00023125"/>
    </source>
</evidence>
<dbReference type="InterPro" id="IPR034768">
    <property type="entry name" value="4FE4S_WBL"/>
</dbReference>
<feature type="domain" description="4Fe-4S Wbl-type" evidence="13">
    <location>
        <begin position="22"/>
        <end position="86"/>
    </location>
</feature>
<evidence type="ECO:0000256" key="4">
    <source>
        <dbReference type="ARBA" id="ARBA00022490"/>
    </source>
</evidence>
<keyword evidence="8 12" id="KW-0805">Transcription regulation</keyword>
<keyword evidence="4 12" id="KW-0963">Cytoplasm</keyword>
<comment type="cofactor">
    <cofactor evidence="12">
        <name>[4Fe-4S] cluster</name>
        <dbReference type="ChEBI" id="CHEBI:49883"/>
    </cofactor>
    <text evidence="12">Binds 1 [4Fe-4S] cluster per subunit. Following nitrosylation of the [4Fe-4S] cluster binds 1 [4Fe-8(NO)] cluster per subunit.</text>
</comment>
<dbReference type="GO" id="GO:0003677">
    <property type="term" value="F:DNA binding"/>
    <property type="evidence" value="ECO:0007669"/>
    <property type="project" value="UniProtKB-UniRule"/>
</dbReference>
<keyword evidence="6 12" id="KW-0408">Iron</keyword>
<keyword evidence="5 12" id="KW-0479">Metal-binding</keyword>
<evidence type="ECO:0000256" key="10">
    <source>
        <dbReference type="ARBA" id="ARBA00023157"/>
    </source>
</evidence>
<comment type="similarity">
    <text evidence="2 12">Belongs to the WhiB family.</text>
</comment>
<reference evidence="15" key="1">
    <citation type="journal article" date="2008" name="PLoS ONE">
        <title>Survival in nuclear waste, extreme resistance, and potential applications gleaned from the genome sequence of Kineococcus radiotolerans SRS30216.</title>
        <authorList>
            <person name="Bagwell C.E."/>
            <person name="Bhat S."/>
            <person name="Hawkins G.M."/>
            <person name="Smith B.W."/>
            <person name="Biswas T."/>
            <person name="Hoover T.R."/>
            <person name="Saunders E."/>
            <person name="Han C.S."/>
            <person name="Tsodikov O.V."/>
            <person name="Shimkets L.J."/>
        </authorList>
    </citation>
    <scope>NUCLEOTIDE SEQUENCE [LARGE SCALE GENOMIC DNA]</scope>
    <source>
        <strain evidence="15">ATCC BAA-149 / DSM 14245 / SRS30216</strain>
    </source>
</reference>
<dbReference type="PANTHER" id="PTHR38839:SF5">
    <property type="entry name" value="TRANSCRIPTIONAL REGULATOR WHID"/>
    <property type="match status" value="1"/>
</dbReference>
<evidence type="ECO:0000256" key="3">
    <source>
        <dbReference type="ARBA" id="ARBA00022485"/>
    </source>
</evidence>
<name>A6WAH0_KINRD</name>
<keyword evidence="15" id="KW-1185">Reference proteome</keyword>
<keyword evidence="7 12" id="KW-0411">Iron-sulfur</keyword>
<evidence type="ECO:0000259" key="13">
    <source>
        <dbReference type="PROSITE" id="PS51674"/>
    </source>
</evidence>
<dbReference type="EMBL" id="CP000750">
    <property type="protein sequence ID" value="ABS03809.1"/>
    <property type="molecule type" value="Genomic_DNA"/>
</dbReference>
<dbReference type="GO" id="GO:0045454">
    <property type="term" value="P:cell redox homeostasis"/>
    <property type="evidence" value="ECO:0007669"/>
    <property type="project" value="TreeGrafter"/>
</dbReference>
<dbReference type="KEGG" id="kra:Krad_2328"/>
<evidence type="ECO:0000256" key="6">
    <source>
        <dbReference type="ARBA" id="ARBA00023004"/>
    </source>
</evidence>
<comment type="PTM">
    <text evidence="12">Upon Fe-S cluster removal intramolecular disulfide bonds are formed.</text>
</comment>
<dbReference type="GO" id="GO:0051539">
    <property type="term" value="F:4 iron, 4 sulfur cluster binding"/>
    <property type="evidence" value="ECO:0007669"/>
    <property type="project" value="UniProtKB-UniRule"/>
</dbReference>
<protein>
    <recommendedName>
        <fullName evidence="12">Transcriptional regulator WhiB</fullName>
    </recommendedName>
</protein>